<evidence type="ECO:0000313" key="1">
    <source>
        <dbReference type="EMBL" id="MBC3910173.1"/>
    </source>
</evidence>
<organism evidence="1 2">
    <name type="scientific">Undibacterium umbellatum</name>
    <dbReference type="NCBI Taxonomy" id="2762300"/>
    <lineage>
        <taxon>Bacteria</taxon>
        <taxon>Pseudomonadati</taxon>
        <taxon>Pseudomonadota</taxon>
        <taxon>Betaproteobacteria</taxon>
        <taxon>Burkholderiales</taxon>
        <taxon>Oxalobacteraceae</taxon>
        <taxon>Undibacterium</taxon>
    </lineage>
</organism>
<name>A0ABR6ZEL9_9BURK</name>
<dbReference type="RefSeq" id="WP_186955677.1">
    <property type="nucleotide sequence ID" value="NZ_JACOFX010000014.1"/>
</dbReference>
<dbReference type="EMBL" id="JACOFX010000014">
    <property type="protein sequence ID" value="MBC3910173.1"/>
    <property type="molecule type" value="Genomic_DNA"/>
</dbReference>
<comment type="caution">
    <text evidence="1">The sequence shown here is derived from an EMBL/GenBank/DDBJ whole genome shotgun (WGS) entry which is preliminary data.</text>
</comment>
<reference evidence="1 2" key="1">
    <citation type="submission" date="2020-08" db="EMBL/GenBank/DDBJ databases">
        <title>Novel species isolated from subtropical streams in China.</title>
        <authorList>
            <person name="Lu H."/>
        </authorList>
    </citation>
    <scope>NUCLEOTIDE SEQUENCE [LARGE SCALE GENOMIC DNA]</scope>
    <source>
        <strain evidence="1 2">NL8W</strain>
    </source>
</reference>
<gene>
    <name evidence="1" type="ORF">H8L47_21650</name>
</gene>
<sequence length="66" mass="7479">MSQPDKETKLSDAAKRALELDQKFAEHIKKLNETESVSYIDEEGYVVMRSPDGVITRIRNVPSVKS</sequence>
<evidence type="ECO:0000313" key="2">
    <source>
        <dbReference type="Proteomes" id="UP000646911"/>
    </source>
</evidence>
<dbReference type="Proteomes" id="UP000646911">
    <property type="component" value="Unassembled WGS sequence"/>
</dbReference>
<proteinExistence type="predicted"/>
<accession>A0ABR6ZEL9</accession>
<protein>
    <submittedName>
        <fullName evidence="1">Uncharacterized protein</fullName>
    </submittedName>
</protein>
<keyword evidence="2" id="KW-1185">Reference proteome</keyword>